<dbReference type="Proteomes" id="UP000243657">
    <property type="component" value="Unassembled WGS sequence"/>
</dbReference>
<accession>A0A261F7A6</accession>
<name>A0A261F7A6_9BIFI</name>
<evidence type="ECO:0000313" key="3">
    <source>
        <dbReference type="Proteomes" id="UP000243657"/>
    </source>
</evidence>
<evidence type="ECO:0000256" key="1">
    <source>
        <dbReference type="SAM" id="Phobius"/>
    </source>
</evidence>
<feature type="transmembrane region" description="Helical" evidence="1">
    <location>
        <begin position="20"/>
        <end position="40"/>
    </location>
</feature>
<organism evidence="2 3">
    <name type="scientific">Alloscardovia macacae</name>
    <dbReference type="NCBI Taxonomy" id="1160091"/>
    <lineage>
        <taxon>Bacteria</taxon>
        <taxon>Bacillati</taxon>
        <taxon>Actinomycetota</taxon>
        <taxon>Actinomycetes</taxon>
        <taxon>Bifidobacteriales</taxon>
        <taxon>Bifidobacteriaceae</taxon>
        <taxon>Alloscardovia</taxon>
    </lineage>
</organism>
<proteinExistence type="predicted"/>
<reference evidence="2 3" key="1">
    <citation type="journal article" date="2017" name="BMC Genomics">
        <title>Comparative genomic and phylogenomic analyses of the Bifidobacteriaceae family.</title>
        <authorList>
            <person name="Lugli G.A."/>
            <person name="Milani C."/>
            <person name="Turroni F."/>
            <person name="Duranti S."/>
            <person name="Mancabelli L."/>
            <person name="Mangifesta M."/>
            <person name="Ferrario C."/>
            <person name="Modesto M."/>
            <person name="Mattarelli P."/>
            <person name="Jiri K."/>
            <person name="van Sinderen D."/>
            <person name="Ventura M."/>
        </authorList>
    </citation>
    <scope>NUCLEOTIDE SEQUENCE [LARGE SCALE GENOMIC DNA]</scope>
    <source>
        <strain evidence="2 3">DSM 24762</strain>
    </source>
</reference>
<sequence>MMRADGHETERIASNARNRAIVFATTAFATTAFEMTAFAMTRKPSETMLEKPFAWALQHARGGLHAEKHVLPSRVSRSVRALRTMIAMRLVMTLVTRPARRMSLAKRQNA</sequence>
<gene>
    <name evidence="2" type="ORF">ALMA_0299</name>
</gene>
<comment type="caution">
    <text evidence="2">The sequence shown here is derived from an EMBL/GenBank/DDBJ whole genome shotgun (WGS) entry which is preliminary data.</text>
</comment>
<keyword evidence="3" id="KW-1185">Reference proteome</keyword>
<dbReference type="AlphaFoldDB" id="A0A261F7A6"/>
<keyword evidence="1" id="KW-0472">Membrane</keyword>
<dbReference type="EMBL" id="MWWT01000001">
    <property type="protein sequence ID" value="OZG54974.1"/>
    <property type="molecule type" value="Genomic_DNA"/>
</dbReference>
<evidence type="ECO:0000313" key="2">
    <source>
        <dbReference type="EMBL" id="OZG54974.1"/>
    </source>
</evidence>
<keyword evidence="1" id="KW-0812">Transmembrane</keyword>
<keyword evidence="1" id="KW-1133">Transmembrane helix</keyword>
<protein>
    <submittedName>
        <fullName evidence="2">Uncharacterized protein</fullName>
    </submittedName>
</protein>